<dbReference type="EnsemblPlants" id="OPUNC07G23960.1">
    <property type="protein sequence ID" value="OPUNC07G23960.1"/>
    <property type="gene ID" value="OPUNC07G23960"/>
</dbReference>
<feature type="region of interest" description="Disordered" evidence="1">
    <location>
        <begin position="617"/>
        <end position="660"/>
    </location>
</feature>
<dbReference type="Proteomes" id="UP000026962">
    <property type="component" value="Chromosome 7"/>
</dbReference>
<feature type="region of interest" description="Disordered" evidence="1">
    <location>
        <begin position="325"/>
        <end position="349"/>
    </location>
</feature>
<proteinExistence type="predicted"/>
<dbReference type="PANTHER" id="PTHR18868:SF37">
    <property type="entry name" value="OS07G0665300 PROTEIN"/>
    <property type="match status" value="1"/>
</dbReference>
<dbReference type="STRING" id="4537.A0A0E0LPG8"/>
<organism evidence="2">
    <name type="scientific">Oryza punctata</name>
    <name type="common">Red rice</name>
    <dbReference type="NCBI Taxonomy" id="4537"/>
    <lineage>
        <taxon>Eukaryota</taxon>
        <taxon>Viridiplantae</taxon>
        <taxon>Streptophyta</taxon>
        <taxon>Embryophyta</taxon>
        <taxon>Tracheophyta</taxon>
        <taxon>Spermatophyta</taxon>
        <taxon>Magnoliopsida</taxon>
        <taxon>Liliopsida</taxon>
        <taxon>Poales</taxon>
        <taxon>Poaceae</taxon>
        <taxon>BOP clade</taxon>
        <taxon>Oryzoideae</taxon>
        <taxon>Oryzeae</taxon>
        <taxon>Oryzinae</taxon>
        <taxon>Oryza</taxon>
    </lineage>
</organism>
<reference evidence="2" key="2">
    <citation type="submission" date="2018-05" db="EMBL/GenBank/DDBJ databases">
        <title>OpunRS2 (Oryza punctata Reference Sequence Version 2).</title>
        <authorList>
            <person name="Zhang J."/>
            <person name="Kudrna D."/>
            <person name="Lee S."/>
            <person name="Talag J."/>
            <person name="Welchert J."/>
            <person name="Wing R.A."/>
        </authorList>
    </citation>
    <scope>NUCLEOTIDE SEQUENCE [LARGE SCALE GENOMIC DNA]</scope>
</reference>
<dbReference type="AlphaFoldDB" id="A0A0E0LPG8"/>
<dbReference type="HOGENOM" id="CLU_274219_0_0_1"/>
<dbReference type="Gene3D" id="2.40.10.120">
    <property type="match status" value="2"/>
</dbReference>
<dbReference type="Gramene" id="OPUNC07G23960.1">
    <property type="protein sequence ID" value="OPUNC07G23960.1"/>
    <property type="gene ID" value="OPUNC07G23960"/>
</dbReference>
<evidence type="ECO:0000313" key="2">
    <source>
        <dbReference type="EnsemblPlants" id="OPUNC07G23960.1"/>
    </source>
</evidence>
<keyword evidence="3" id="KW-1185">Reference proteome</keyword>
<feature type="compositionally biased region" description="Basic and acidic residues" evidence="1">
    <location>
        <begin position="620"/>
        <end position="642"/>
    </location>
</feature>
<dbReference type="eggNOG" id="KOG1320">
    <property type="taxonomic scope" value="Eukaryota"/>
</dbReference>
<dbReference type="PANTHER" id="PTHR18868">
    <property type="entry name" value="OS07G0665300 PROTEIN-RELATED"/>
    <property type="match status" value="1"/>
</dbReference>
<dbReference type="SUPFAM" id="SSF50494">
    <property type="entry name" value="Trypsin-like serine proteases"/>
    <property type="match status" value="4"/>
</dbReference>
<name>A0A0E0LPG8_ORYPU</name>
<evidence type="ECO:0000256" key="1">
    <source>
        <dbReference type="SAM" id="MobiDB-lite"/>
    </source>
</evidence>
<dbReference type="Pfam" id="PF13365">
    <property type="entry name" value="Trypsin_2"/>
    <property type="match status" value="2"/>
</dbReference>
<sequence>MFSLSCAFISSCRTVQDQHSCQLANVASVFVKVGKMTDNLTGDCSTSSKKRKKACKSRGETRKLHVDNIFEEEFGSLKNFGQGAWSELSKVVISNLSESVVSLASFDGNTMHSACTGIVIKTDLFGTSFLTSASLVRSFDDENKIMPFVSIEIHLPKKQVAHGWLYKYDLQYNIAIVETKVFPGLRAINLEHQLQFESHSKVVAVGRCFKSGKLMATSGVLTDDPSGVYRKELMISTCEITMVGVGGPLIDLDGNFVGMNFYAKKRTPFLPRSTITECMANFKTYRGELKKFYSTTGRNTNEIQESPATSKSYLEGLEGCSDSLELRNSSRKPENEQESSSSSDSEVEDDPFFMEMNSPFLPVADGDVCSPEFGKFLIKKLTSQGYPLPAVLDGGMRLVNTFENEFADDIWSKLTKKVAANMSRIVVSLASFNGEERIFACTGIFVGCNESNTRILTSASLVRISDDENKINDNLKIVVHLPNKQQTVGTLQHYHLHYNVAIVSIKGFRCLRTEEFHDPGQIERKEVISVGRVFKSGKLMATSGILTDKPSKLDCKELMVSTCRISKAGIGGPLIDCHGNFVGMNFYGRKETPYLPRDIIMKLLSYFDGEGDVSPEIMDNENRNRRAAGEQRSRRRAIEAGGRRVGSMTDNLTGDCSTSSKKRKKACKSRGETGKLHVDNIFEEEFGSLKNSGQGAWSELSKVAVSNLSESVVSLASFNGNTMHFACTGIVIETDSGGTSYLTSASLIRSFHDESKIMPFVSIEIHLPKKKQVAHGWLADYDLQYNIAVIETKFFPDLRPIDLEHQLQFEFHSKAGIGGPLIDFHGNFVGMNFYGRKETPYLPRDTILKLLSYFDGEGDVSAEIMDNQNRNRWPVPKIRWHYPHFCKPRKLEMPKYIKGGGAIVGGGGRRMRTAGEQAAEAIDGRAKQAASYGRVGKMKDNLTGDCSTSSKKRKKACKSRGETGKLHVDNIFEEEFGSLKNSGQGAWSELSKVAVSNLSESVVSLASFNGNTMHFACTGIVIETDSCGTNYLTSASLIRSFHDESKIMPFLSIEIHLPKKQVAHGWLYKYDLQYNIAIVETKLLPGLRAINLEHQLQFEFHSKAGIGGPLIDFHGNFVGMNFYGRKETPYLPRDTILKLLSYFDGEGDVSAEIMDNQNRNRWPVPKIRWHYPHFCKPRKLERPKYILY</sequence>
<protein>
    <submittedName>
        <fullName evidence="2">Uncharacterized protein</fullName>
    </submittedName>
</protein>
<dbReference type="InterPro" id="IPR009003">
    <property type="entry name" value="Peptidase_S1_PA"/>
</dbReference>
<reference evidence="2" key="1">
    <citation type="submission" date="2015-04" db="UniProtKB">
        <authorList>
            <consortium name="EnsemblPlants"/>
        </authorList>
    </citation>
    <scope>IDENTIFICATION</scope>
</reference>
<accession>A0A0E0LPG8</accession>
<evidence type="ECO:0000313" key="3">
    <source>
        <dbReference type="Proteomes" id="UP000026962"/>
    </source>
</evidence>